<dbReference type="Proteomes" id="UP000805418">
    <property type="component" value="Chromosome 19"/>
</dbReference>
<keyword evidence="8" id="KW-0539">Nucleus</keyword>
<evidence type="ECO:0000313" key="13">
    <source>
        <dbReference type="Proteomes" id="UP000805418"/>
    </source>
</evidence>
<keyword evidence="6" id="KW-0067">ATP-binding</keyword>
<comment type="similarity">
    <text evidence="2">Belongs to the ORC4 family.</text>
</comment>
<dbReference type="GO" id="GO:0005524">
    <property type="term" value="F:ATP binding"/>
    <property type="evidence" value="ECO:0007669"/>
    <property type="project" value="UniProtKB-KW"/>
</dbReference>
<evidence type="ECO:0000259" key="11">
    <source>
        <dbReference type="Pfam" id="PF14629"/>
    </source>
</evidence>
<keyword evidence="4" id="KW-0235">DNA replication</keyword>
<evidence type="ECO:0000256" key="1">
    <source>
        <dbReference type="ARBA" id="ARBA00004123"/>
    </source>
</evidence>
<feature type="compositionally biased region" description="Low complexity" evidence="10">
    <location>
        <begin position="64"/>
        <end position="75"/>
    </location>
</feature>
<dbReference type="InterPro" id="IPR032705">
    <property type="entry name" value="ORC4_C"/>
</dbReference>
<dbReference type="GO" id="GO:0006260">
    <property type="term" value="P:DNA replication"/>
    <property type="evidence" value="ECO:0007669"/>
    <property type="project" value="UniProtKB-KW"/>
</dbReference>
<dbReference type="Ensembl" id="ENSCAFT00845011644.1">
    <property type="protein sequence ID" value="ENSCAFP00845009090.1"/>
    <property type="gene ID" value="ENSCAFG00845006436.1"/>
</dbReference>
<evidence type="ECO:0000313" key="12">
    <source>
        <dbReference type="Ensembl" id="ENSCAFP00845009090.1"/>
    </source>
</evidence>
<keyword evidence="5" id="KW-0547">Nucleotide-binding</keyword>
<comment type="subcellular location">
    <subcellularLocation>
        <location evidence="1">Nucleus</location>
    </subcellularLocation>
</comment>
<dbReference type="PANTHER" id="PTHR12087:SF0">
    <property type="entry name" value="ORIGIN RECOGNITION COMPLEX SUBUNIT 4"/>
    <property type="match status" value="1"/>
</dbReference>
<organism evidence="12 13">
    <name type="scientific">Canis lupus familiaris</name>
    <name type="common">Dog</name>
    <name type="synonym">Canis familiaris</name>
    <dbReference type="NCBI Taxonomy" id="9615"/>
    <lineage>
        <taxon>Eukaryota</taxon>
        <taxon>Metazoa</taxon>
        <taxon>Chordata</taxon>
        <taxon>Craniata</taxon>
        <taxon>Vertebrata</taxon>
        <taxon>Euteleostomi</taxon>
        <taxon>Mammalia</taxon>
        <taxon>Eutheria</taxon>
        <taxon>Laurasiatheria</taxon>
        <taxon>Carnivora</taxon>
        <taxon>Caniformia</taxon>
        <taxon>Canidae</taxon>
        <taxon>Canis</taxon>
    </lineage>
</organism>
<keyword evidence="7" id="KW-0238">DNA-binding</keyword>
<reference evidence="12" key="1">
    <citation type="submission" date="2020-03" db="EMBL/GenBank/DDBJ databases">
        <title>Long-read based genome assembly of a Labrador retriever dog.</title>
        <authorList>
            <person name="Eory L."/>
            <person name="Zhang W."/>
            <person name="Schoenebeck J."/>
        </authorList>
    </citation>
    <scope>NUCLEOTIDE SEQUENCE [LARGE SCALE GENOMIC DNA]</scope>
    <source>
        <strain evidence="12">Labrador retriever</strain>
    </source>
</reference>
<evidence type="ECO:0000256" key="5">
    <source>
        <dbReference type="ARBA" id="ARBA00022741"/>
    </source>
</evidence>
<evidence type="ECO:0000256" key="2">
    <source>
        <dbReference type="ARBA" id="ARBA00005334"/>
    </source>
</evidence>
<feature type="compositionally biased region" description="Basic and acidic residues" evidence="10">
    <location>
        <begin position="98"/>
        <end position="108"/>
    </location>
</feature>
<reference evidence="12" key="2">
    <citation type="submission" date="2025-08" db="UniProtKB">
        <authorList>
            <consortium name="Ensembl"/>
        </authorList>
    </citation>
    <scope>IDENTIFICATION</scope>
    <source>
        <strain evidence="12">Boxer</strain>
    </source>
</reference>
<dbReference type="InterPro" id="IPR016527">
    <property type="entry name" value="ORC4"/>
</dbReference>
<dbReference type="GO" id="GO:0005634">
    <property type="term" value="C:nucleus"/>
    <property type="evidence" value="ECO:0007669"/>
    <property type="project" value="UniProtKB-SubCell"/>
</dbReference>
<evidence type="ECO:0000256" key="10">
    <source>
        <dbReference type="SAM" id="MobiDB-lite"/>
    </source>
</evidence>
<feature type="domain" description="Origin recognition complex subunit 4 C-terminal" evidence="11">
    <location>
        <begin position="317"/>
        <end position="440"/>
    </location>
</feature>
<dbReference type="OrthoDB" id="343623at2759"/>
<dbReference type="PANTHER" id="PTHR12087">
    <property type="entry name" value="ORIGIN RECOGNITION COMPLEX SUBUNIT 4"/>
    <property type="match status" value="1"/>
</dbReference>
<dbReference type="Pfam" id="PF14629">
    <property type="entry name" value="ORC4_C"/>
    <property type="match status" value="1"/>
</dbReference>
<comment type="subunit">
    <text evidence="9">Component of ORC, a complex composed of at least 6 subunits: ORC1, ORC2, ORC3, ORC4, ORC5 and ORC6. ORC is regulated in a cell-cycle dependent manner. It is sequentially assembled at the exit from anaphase of mitosis and disassembled as cells enter S phase. Interacts with DBF4. Interacts with POLQ.</text>
</comment>
<protein>
    <recommendedName>
        <fullName evidence="3">Origin recognition complex subunit 4</fullName>
    </recommendedName>
</protein>
<dbReference type="Gene3D" id="3.40.50.300">
    <property type="entry name" value="P-loop containing nucleotide triphosphate hydrolases"/>
    <property type="match status" value="1"/>
</dbReference>
<evidence type="ECO:0000256" key="6">
    <source>
        <dbReference type="ARBA" id="ARBA00022840"/>
    </source>
</evidence>
<gene>
    <name evidence="12" type="primary">ORC4</name>
</gene>
<dbReference type="InterPro" id="IPR027417">
    <property type="entry name" value="P-loop_NTPase"/>
</dbReference>
<feature type="compositionally biased region" description="Gly residues" evidence="10">
    <location>
        <begin position="88"/>
        <end position="97"/>
    </location>
</feature>
<reference evidence="12" key="3">
    <citation type="submission" date="2025-09" db="UniProtKB">
        <authorList>
            <consortium name="Ensembl"/>
        </authorList>
    </citation>
    <scope>IDENTIFICATION</scope>
    <source>
        <strain evidence="12">Boxer</strain>
    </source>
</reference>
<dbReference type="GO" id="GO:0000808">
    <property type="term" value="C:origin recognition complex"/>
    <property type="evidence" value="ECO:0007669"/>
    <property type="project" value="InterPro"/>
</dbReference>
<dbReference type="GO" id="GO:0003677">
    <property type="term" value="F:DNA binding"/>
    <property type="evidence" value="ECO:0007669"/>
    <property type="project" value="UniProtKB-KW"/>
</dbReference>
<evidence type="ECO:0000256" key="3">
    <source>
        <dbReference type="ARBA" id="ARBA00019083"/>
    </source>
</evidence>
<proteinExistence type="inferred from homology"/>
<dbReference type="FunFam" id="3.40.50.300:FF:000649">
    <property type="entry name" value="Origin recognition complex subunit 4"/>
    <property type="match status" value="1"/>
</dbReference>
<evidence type="ECO:0000256" key="7">
    <source>
        <dbReference type="ARBA" id="ARBA00023125"/>
    </source>
</evidence>
<accession>A0A8I3RUU7</accession>
<evidence type="ECO:0000256" key="8">
    <source>
        <dbReference type="ARBA" id="ARBA00023242"/>
    </source>
</evidence>
<dbReference type="AlphaFoldDB" id="A0A8I3RUU7"/>
<dbReference type="GO" id="GO:0005737">
    <property type="term" value="C:cytoplasm"/>
    <property type="evidence" value="ECO:0007669"/>
    <property type="project" value="UniProtKB-ARBA"/>
</dbReference>
<dbReference type="GeneTree" id="ENSGT00390000016542"/>
<sequence length="457" mass="50166">MSLPDGRLGWWTAGGGGGEEMRRPPSSLRGAGDPEDVVAGGRGAGAGSRRKLLLFNSPPPLPAPRSRLPAPRSPLHAPSSLLRESGGAEVGGPTGGGRETERERRERVTCPGGRRAACAGHAGSGGVPLAAAGGAEATARRAAAAARFSCSPESSSALPPRPSPLINHALKELMEVEEVSENVLQVHLNGLLQINDKIALKEITRQLNLENVVGDKVFGSFAENLSFLLEALKKGDRSSSCPVIFILDEFDLFTHHKNQTLLYNLFDISQSAQTPLAVIGLTCRLDILELLEKRVKSRFSHRQIHLMNSFGFPQYLKIFKEQLSLPAEFPDKLFSEKWNENVQCLMEDRSVREVLQKHFNVSKNLRSLHMLLMLALNRVTASHPFMTAADLMEANQLCSMDSKANIVHGLSVLEICLIIAMKHLNDIYEEEPFNFQMVYNGEMGLWWFLSDCTSLLI</sequence>
<evidence type="ECO:0000256" key="4">
    <source>
        <dbReference type="ARBA" id="ARBA00022705"/>
    </source>
</evidence>
<feature type="region of interest" description="Disordered" evidence="10">
    <location>
        <begin position="1"/>
        <end position="112"/>
    </location>
</feature>
<dbReference type="SUPFAM" id="SSF52540">
    <property type="entry name" value="P-loop containing nucleoside triphosphate hydrolases"/>
    <property type="match status" value="1"/>
</dbReference>
<evidence type="ECO:0000256" key="9">
    <source>
        <dbReference type="ARBA" id="ARBA00046777"/>
    </source>
</evidence>
<name>A0A8I3RUU7_CANLF</name>
<keyword evidence="13" id="KW-1185">Reference proteome</keyword>